<gene>
    <name evidence="1" type="ORF">CEXT_326421</name>
</gene>
<keyword evidence="2" id="KW-1185">Reference proteome</keyword>
<evidence type="ECO:0000313" key="1">
    <source>
        <dbReference type="EMBL" id="GIY81683.1"/>
    </source>
</evidence>
<evidence type="ECO:0000313" key="2">
    <source>
        <dbReference type="Proteomes" id="UP001054945"/>
    </source>
</evidence>
<sequence length="97" mass="10866">MRKFLNGSSQQGGYEDVKQSYQVLDLMYLRLVSAKLAPSKIDPGEVTNTLFQRASRTGATAPELRKQIKRECLLQQAESLTNNAGRCPICYDVITEL</sequence>
<dbReference type="EMBL" id="BPLR01016154">
    <property type="protein sequence ID" value="GIY81683.1"/>
    <property type="molecule type" value="Genomic_DNA"/>
</dbReference>
<reference evidence="1 2" key="1">
    <citation type="submission" date="2021-06" db="EMBL/GenBank/DDBJ databases">
        <title>Caerostris extrusa draft genome.</title>
        <authorList>
            <person name="Kono N."/>
            <person name="Arakawa K."/>
        </authorList>
    </citation>
    <scope>NUCLEOTIDE SEQUENCE [LARGE SCALE GENOMIC DNA]</scope>
</reference>
<organism evidence="1 2">
    <name type="scientific">Caerostris extrusa</name>
    <name type="common">Bark spider</name>
    <name type="synonym">Caerostris bankana</name>
    <dbReference type="NCBI Taxonomy" id="172846"/>
    <lineage>
        <taxon>Eukaryota</taxon>
        <taxon>Metazoa</taxon>
        <taxon>Ecdysozoa</taxon>
        <taxon>Arthropoda</taxon>
        <taxon>Chelicerata</taxon>
        <taxon>Arachnida</taxon>
        <taxon>Araneae</taxon>
        <taxon>Araneomorphae</taxon>
        <taxon>Entelegynae</taxon>
        <taxon>Araneoidea</taxon>
        <taxon>Araneidae</taxon>
        <taxon>Caerostris</taxon>
    </lineage>
</organism>
<protein>
    <submittedName>
        <fullName evidence="1">Uncharacterized protein</fullName>
    </submittedName>
</protein>
<comment type="caution">
    <text evidence="1">The sequence shown here is derived from an EMBL/GenBank/DDBJ whole genome shotgun (WGS) entry which is preliminary data.</text>
</comment>
<dbReference type="Proteomes" id="UP001054945">
    <property type="component" value="Unassembled WGS sequence"/>
</dbReference>
<proteinExistence type="predicted"/>
<dbReference type="AlphaFoldDB" id="A0AAV4WH23"/>
<accession>A0AAV4WH23</accession>
<name>A0AAV4WH23_CAEEX</name>